<organism evidence="1 2">
    <name type="scientific">Piscinibacter gummiphilus</name>
    <dbReference type="NCBI Taxonomy" id="946333"/>
    <lineage>
        <taxon>Bacteria</taxon>
        <taxon>Pseudomonadati</taxon>
        <taxon>Pseudomonadota</taxon>
        <taxon>Betaproteobacteria</taxon>
        <taxon>Burkholderiales</taxon>
        <taxon>Sphaerotilaceae</taxon>
        <taxon>Piscinibacter</taxon>
    </lineage>
</organism>
<reference evidence="1 2" key="1">
    <citation type="submission" date="2016-04" db="EMBL/GenBank/DDBJ databases">
        <title>Complete genome sequence of natural rubber-degrading, novel Gram-negative bacterium, Rhizobacter gummiphilus strain NS21.</title>
        <authorList>
            <person name="Tabata M."/>
            <person name="Kasai D."/>
            <person name="Fukuda M."/>
        </authorList>
    </citation>
    <scope>NUCLEOTIDE SEQUENCE [LARGE SCALE GENOMIC DNA]</scope>
    <source>
        <strain evidence="1 2">NS21</strain>
    </source>
</reference>
<dbReference type="SUPFAM" id="SSF49452">
    <property type="entry name" value="Starch-binding domain-like"/>
    <property type="match status" value="1"/>
</dbReference>
<dbReference type="Pfam" id="PF14321">
    <property type="entry name" value="DUF4382"/>
    <property type="match status" value="1"/>
</dbReference>
<dbReference type="RefSeq" id="WP_085752396.1">
    <property type="nucleotide sequence ID" value="NZ_BSPR01000006.1"/>
</dbReference>
<dbReference type="Proteomes" id="UP000193427">
    <property type="component" value="Chromosome"/>
</dbReference>
<dbReference type="PROSITE" id="PS51257">
    <property type="entry name" value="PROKAR_LIPOPROTEIN"/>
    <property type="match status" value="1"/>
</dbReference>
<proteinExistence type="predicted"/>
<dbReference type="OrthoDB" id="2111471at2"/>
<sequence>MSLRDFTPAALAASLLLTACGGGGNTGGGGGIGGTGGTMRLSITDAPACGYDTLHVTIERVRVHQSASAADGDAGWSEIVLSPARRIDLLTLTNGTLADLGEVTLPAGRYTQVRLVLADNAAAGVPANAVRPTGSPETALTTPSAQQPGGLKLAAGIDVTEGQVAEAVLDFDACKSIVRRGTAGQYNLKPVISVIPVRAGGGDRLISSQRVTGYLDPSIAAGASVSMQLDGVPVKATVPDPAGRFVLYPVPVGTYDLVVTAPGRAVAVVSGVPVSASSETRLNDASHPVLPPTSSPRAVTGRVQPPTATVRALQTVPGGPAVEVAWGPVDAGSGDFDLSVPVGLPVRAVYARPPAMLDFAVNLAGTPSARIDARSDGARQTLDIDPTATTVPPANFSFP</sequence>
<dbReference type="STRING" id="946333.A4W93_20560"/>
<dbReference type="Pfam" id="PF13620">
    <property type="entry name" value="CarboxypepD_reg"/>
    <property type="match status" value="1"/>
</dbReference>
<gene>
    <name evidence="1" type="ORF">A4W93_20560</name>
</gene>
<dbReference type="InterPro" id="IPR025491">
    <property type="entry name" value="DUF4382"/>
</dbReference>
<keyword evidence="2" id="KW-1185">Reference proteome</keyword>
<dbReference type="KEGG" id="rgu:A4W93_20560"/>
<dbReference type="EMBL" id="CP015118">
    <property type="protein sequence ID" value="ARN22098.1"/>
    <property type="molecule type" value="Genomic_DNA"/>
</dbReference>
<accession>A0A1W6LD44</accession>
<name>A0A1W6LD44_9BURK</name>
<evidence type="ECO:0000313" key="2">
    <source>
        <dbReference type="Proteomes" id="UP000193427"/>
    </source>
</evidence>
<evidence type="ECO:0000313" key="1">
    <source>
        <dbReference type="EMBL" id="ARN22098.1"/>
    </source>
</evidence>
<dbReference type="InterPro" id="IPR013784">
    <property type="entry name" value="Carb-bd-like_fold"/>
</dbReference>
<dbReference type="AlphaFoldDB" id="A0A1W6LD44"/>
<protein>
    <submittedName>
        <fullName evidence="1">Uncharacterized protein</fullName>
    </submittedName>
</protein>
<dbReference type="GO" id="GO:0030246">
    <property type="term" value="F:carbohydrate binding"/>
    <property type="evidence" value="ECO:0007669"/>
    <property type="project" value="InterPro"/>
</dbReference>